<dbReference type="CDD" id="cd02042">
    <property type="entry name" value="ParAB_family"/>
    <property type="match status" value="1"/>
</dbReference>
<feature type="domain" description="AAA" evidence="1">
    <location>
        <begin position="9"/>
        <end position="181"/>
    </location>
</feature>
<dbReference type="Pfam" id="PF13614">
    <property type="entry name" value="AAA_31"/>
    <property type="match status" value="1"/>
</dbReference>
<dbReference type="PATRIC" id="fig|1244869.3.peg.4304"/>
<protein>
    <submittedName>
        <fullName evidence="2">ATPase involved in chromosome partitioning</fullName>
    </submittedName>
</protein>
<evidence type="ECO:0000259" key="1">
    <source>
        <dbReference type="Pfam" id="PF13614"/>
    </source>
</evidence>
<keyword evidence="3" id="KW-1185">Reference proteome</keyword>
<dbReference type="RefSeq" id="WP_008621971.1">
    <property type="nucleotide sequence ID" value="NZ_AONQ01000108.1"/>
</dbReference>
<evidence type="ECO:0000313" key="3">
    <source>
        <dbReference type="Proteomes" id="UP000011744"/>
    </source>
</evidence>
<dbReference type="InterPro" id="IPR027417">
    <property type="entry name" value="P-loop_NTPase"/>
</dbReference>
<organism evidence="2 3">
    <name type="scientific">Paramagnetospirillum caucaseum</name>
    <dbReference type="NCBI Taxonomy" id="1244869"/>
    <lineage>
        <taxon>Bacteria</taxon>
        <taxon>Pseudomonadati</taxon>
        <taxon>Pseudomonadota</taxon>
        <taxon>Alphaproteobacteria</taxon>
        <taxon>Rhodospirillales</taxon>
        <taxon>Magnetospirillaceae</taxon>
        <taxon>Paramagnetospirillum</taxon>
    </lineage>
</organism>
<dbReference type="InterPro" id="IPR050678">
    <property type="entry name" value="DNA_Partitioning_ATPase"/>
</dbReference>
<reference evidence="2 3" key="1">
    <citation type="journal article" date="2014" name="Genome Announc.">
        <title>Draft Genome Sequence of Magnetospirillum sp. Strain SO-1, a Freshwater Magnetotactic Bacterium Isolated from the Ol'khovka River, Russia.</title>
        <authorList>
            <person name="Grouzdev D.S."/>
            <person name="Dziuba M.V."/>
            <person name="Sukhacheva M.S."/>
            <person name="Mardanov A.V."/>
            <person name="Beletskiy A.V."/>
            <person name="Kuznetsov B.B."/>
            <person name="Skryabin K.G."/>
        </authorList>
    </citation>
    <scope>NUCLEOTIDE SEQUENCE [LARGE SCALE GENOMIC DNA]</scope>
    <source>
        <strain evidence="2 3">SO-1</strain>
    </source>
</reference>
<dbReference type="OrthoDB" id="9804460at2"/>
<gene>
    <name evidence="2" type="ORF">H261_21858</name>
</gene>
<evidence type="ECO:0000313" key="2">
    <source>
        <dbReference type="EMBL" id="EME67761.1"/>
    </source>
</evidence>
<dbReference type="PANTHER" id="PTHR13696">
    <property type="entry name" value="P-LOOP CONTAINING NUCLEOSIDE TRIPHOSPHATE HYDROLASE"/>
    <property type="match status" value="1"/>
</dbReference>
<comment type="caution">
    <text evidence="2">The sequence shown here is derived from an EMBL/GenBank/DDBJ whole genome shotgun (WGS) entry which is preliminary data.</text>
</comment>
<dbReference type="Proteomes" id="UP000011744">
    <property type="component" value="Unassembled WGS sequence"/>
</dbReference>
<dbReference type="AlphaFoldDB" id="M2Y3U9"/>
<dbReference type="Gene3D" id="3.40.50.300">
    <property type="entry name" value="P-loop containing nucleotide triphosphate hydrolases"/>
    <property type="match status" value="1"/>
</dbReference>
<dbReference type="eggNOG" id="COG0455">
    <property type="taxonomic scope" value="Bacteria"/>
</dbReference>
<dbReference type="EMBL" id="AONQ01000108">
    <property type="protein sequence ID" value="EME67761.1"/>
    <property type="molecule type" value="Genomic_DNA"/>
</dbReference>
<proteinExistence type="predicted"/>
<dbReference type="SUPFAM" id="SSF52540">
    <property type="entry name" value="P-loop containing nucleoside triphosphate hydrolases"/>
    <property type="match status" value="1"/>
</dbReference>
<name>M2Y3U9_9PROT</name>
<dbReference type="STRING" id="1244869.H261_21858"/>
<dbReference type="InterPro" id="IPR025669">
    <property type="entry name" value="AAA_dom"/>
</dbReference>
<sequence>MAKPGSIHTFISYKGGTGRTTTCANVAYHAARQGMRVLVADLDIDGPGMAVLADITNDDMAEHSIVRYLASGVEAAPADFILRREFPIPGGNTAVIDFMVAPLSYDPSDALPTFGEGLPAKMSRFRNELRLKYDLIFLDSASGVSDYTALAFSISDFVSICFRWGRQHVLGSVKLLRLLGGIRRRRLSGGGLFLEDFCMVGTAVPPPETDEQRQRASDVLETFSGIMGQIRQQEVRGADEIRLINEFNILKWGECIVTERGEAFAQFARVADMVMARHDRWGGGDE</sequence>
<accession>M2Y3U9</accession>
<dbReference type="PANTHER" id="PTHR13696:SF52">
    <property type="entry name" value="PARA FAMILY PROTEIN CT_582"/>
    <property type="match status" value="1"/>
</dbReference>